<protein>
    <submittedName>
        <fullName evidence="3">Glyco_hydro_38C domain-containing protein</fullName>
    </submittedName>
</protein>
<reference evidence="3" key="1">
    <citation type="submission" date="2016-06" db="UniProtKB">
        <authorList>
            <consortium name="WormBaseParasite"/>
        </authorList>
    </citation>
    <scope>IDENTIFICATION</scope>
</reference>
<keyword evidence="2" id="KW-1185">Reference proteome</keyword>
<evidence type="ECO:0000313" key="1">
    <source>
        <dbReference type="EMBL" id="VDM28848.1"/>
    </source>
</evidence>
<proteinExistence type="predicted"/>
<dbReference type="AlphaFoldDB" id="A0A183U3R1"/>
<name>A0A183U3R1_TOXCA</name>
<dbReference type="WBParaSite" id="TCNE_0000313101-mRNA-1">
    <property type="protein sequence ID" value="TCNE_0000313101-mRNA-1"/>
    <property type="gene ID" value="TCNE_0000313101"/>
</dbReference>
<evidence type="ECO:0000313" key="2">
    <source>
        <dbReference type="Proteomes" id="UP000050794"/>
    </source>
</evidence>
<dbReference type="Proteomes" id="UP000050794">
    <property type="component" value="Unassembled WGS sequence"/>
</dbReference>
<organism evidence="2 3">
    <name type="scientific">Toxocara canis</name>
    <name type="common">Canine roundworm</name>
    <dbReference type="NCBI Taxonomy" id="6265"/>
    <lineage>
        <taxon>Eukaryota</taxon>
        <taxon>Metazoa</taxon>
        <taxon>Ecdysozoa</taxon>
        <taxon>Nematoda</taxon>
        <taxon>Chromadorea</taxon>
        <taxon>Rhabditida</taxon>
        <taxon>Spirurina</taxon>
        <taxon>Ascaridomorpha</taxon>
        <taxon>Ascaridoidea</taxon>
        <taxon>Toxocaridae</taxon>
        <taxon>Toxocara</taxon>
    </lineage>
</organism>
<reference evidence="1 2" key="2">
    <citation type="submission" date="2018-11" db="EMBL/GenBank/DDBJ databases">
        <authorList>
            <consortium name="Pathogen Informatics"/>
        </authorList>
    </citation>
    <scope>NUCLEOTIDE SEQUENCE [LARGE SCALE GENOMIC DNA]</scope>
</reference>
<sequence>MIQSANVSPAKFNLSFLLENAFQMFVFELRNDENGVHVQRANRLAITTQQPNAMAITDGKCTISASEVCVLIAK</sequence>
<evidence type="ECO:0000313" key="3">
    <source>
        <dbReference type="WBParaSite" id="TCNE_0000313101-mRNA-1"/>
    </source>
</evidence>
<gene>
    <name evidence="1" type="ORF">TCNE_LOCUS3131</name>
</gene>
<accession>A0A183U3R1</accession>
<dbReference type="EMBL" id="UYWY01003739">
    <property type="protein sequence ID" value="VDM28848.1"/>
    <property type="molecule type" value="Genomic_DNA"/>
</dbReference>